<evidence type="ECO:0000313" key="2">
    <source>
        <dbReference type="Proteomes" id="UP000283523"/>
    </source>
</evidence>
<proteinExistence type="predicted"/>
<dbReference type="InterPro" id="IPR013783">
    <property type="entry name" value="Ig-like_fold"/>
</dbReference>
<dbReference type="OrthoDB" id="1490014at2"/>
<dbReference type="NCBIfam" id="TIGR04131">
    <property type="entry name" value="Bac_Flav_CTERM"/>
    <property type="match status" value="1"/>
</dbReference>
<reference evidence="1 2" key="1">
    <citation type="submission" date="2018-08" db="EMBL/GenBank/DDBJ databases">
        <title>Fibrisoma montanum sp. nov., isolated from Danxia mountain soil.</title>
        <authorList>
            <person name="Huang Y."/>
        </authorList>
    </citation>
    <scope>NUCLEOTIDE SEQUENCE [LARGE SCALE GENOMIC DNA]</scope>
    <source>
        <strain evidence="1 2">HYT19</strain>
    </source>
</reference>
<dbReference type="AlphaFoldDB" id="A0A418MEM3"/>
<dbReference type="Pfam" id="PF13585">
    <property type="entry name" value="CHU_C"/>
    <property type="match status" value="1"/>
</dbReference>
<dbReference type="InterPro" id="IPR026341">
    <property type="entry name" value="T9SS_type_B"/>
</dbReference>
<comment type="caution">
    <text evidence="1">The sequence shown here is derived from an EMBL/GenBank/DDBJ whole genome shotgun (WGS) entry which is preliminary data.</text>
</comment>
<dbReference type="Gene3D" id="2.60.40.10">
    <property type="entry name" value="Immunoglobulins"/>
    <property type="match status" value="2"/>
</dbReference>
<dbReference type="RefSeq" id="WP_119667133.1">
    <property type="nucleotide sequence ID" value="NZ_QXED01000002.1"/>
</dbReference>
<name>A0A418MEM3_9BACT</name>
<keyword evidence="2" id="KW-1185">Reference proteome</keyword>
<accession>A0A418MEM3</accession>
<organism evidence="1 2">
    <name type="scientific">Fibrisoma montanum</name>
    <dbReference type="NCBI Taxonomy" id="2305895"/>
    <lineage>
        <taxon>Bacteria</taxon>
        <taxon>Pseudomonadati</taxon>
        <taxon>Bacteroidota</taxon>
        <taxon>Cytophagia</taxon>
        <taxon>Cytophagales</taxon>
        <taxon>Spirosomataceae</taxon>
        <taxon>Fibrisoma</taxon>
    </lineage>
</organism>
<dbReference type="EMBL" id="QXED01000002">
    <property type="protein sequence ID" value="RIV25248.1"/>
    <property type="molecule type" value="Genomic_DNA"/>
</dbReference>
<dbReference type="Proteomes" id="UP000283523">
    <property type="component" value="Unassembled WGS sequence"/>
</dbReference>
<sequence>MGAFWLKVYIVLGILLYSPALRATHMYGGDLSMTAVGRQPGVYRLTVTFFTRDGMSPDQARADAKLEVYSKRTNKLMEVIPIPQRERIVLPYTNPTCSDVWKKGLAMFLYYDTHRFDVSRYTDSEGYYIILGWGARVYSITNLANSIGLTDVLYLEFPPLDQTSTFYGNSSPVFGSPKGDFACVGKPYTASFGAVDADGDKLLYSFVTPAKHYRIRPTGDPLIPVDWAPGYSLTNLMPGRPTLRINPATGEVSVTPTAQGMYLFTVQCEEYRNGRRIGLTRRDFLLPVVDCRRSTVPMPVVTYRGQPATRVHLCDGQSDTLRTDPGAGWRYQWLRNNRLISGATKPFLLVRDPGDYSVVRSSTRECASDSTSAIVQVQVGQSPGIDLVPDANPVQCKGRAVTLQATPTPSGRYEWQKDGQPLANATSQQLTVRESGHYAVFVRASGSACVGKDTLTVRFNPTPAATLTANRNDYCEADTAYLRLTDSVNTQTQQWFKDNQLQPGLTGTEVAVPAGGTYQVNVTNRYGCSTLSNPITLRVWPRPVVQFDSVPPVCDVTAGPVRLHAEPAGGVFSGPGVDAARFFPDRAGTGIHPVTYTVVSDQGCEARQTRFIPVSRRIELQIAPVVRIDRYDSIALPLESAVDSLTYQWTPASGLNRPDVRSPIASPDSTTTYRVTASDEVGCQATATIRVEVMMRLHIPTAFSPNADGVNDVWVIRNLDQFPQLEVSVFDRWGHVIFSSGGYATPWDGSYRGEVVPPGLYPYVIRAGKAGTFQGQVTVLH</sequence>
<gene>
    <name evidence="1" type="ORF">DYU11_08045</name>
</gene>
<evidence type="ECO:0000313" key="1">
    <source>
        <dbReference type="EMBL" id="RIV25248.1"/>
    </source>
</evidence>
<protein>
    <submittedName>
        <fullName evidence="1">Gliding motility-associated C-terminal domain-containing protein</fullName>
    </submittedName>
</protein>